<gene>
    <name evidence="1" type="ORF">AZE42_10746</name>
</gene>
<dbReference type="EMBL" id="LVVM01004052">
    <property type="protein sequence ID" value="OJA13677.1"/>
    <property type="molecule type" value="Genomic_DNA"/>
</dbReference>
<sequence length="84" mass="9497">MKFIPSESASDHRLIQTPESRHLTLDLIACNWHTKFACASRTLPDEVREYHPRCSNILIGPFAKASAGIFKAQMVREHCGKMEA</sequence>
<evidence type="ECO:0000313" key="1">
    <source>
        <dbReference type="EMBL" id="OJA13677.1"/>
    </source>
</evidence>
<protein>
    <submittedName>
        <fullName evidence="1">Uncharacterized protein</fullName>
    </submittedName>
</protein>
<dbReference type="AlphaFoldDB" id="A0A1J8PXY7"/>
<reference evidence="1 2" key="1">
    <citation type="submission" date="2016-03" db="EMBL/GenBank/DDBJ databases">
        <title>Comparative genomics of the ectomycorrhizal sister species Rhizopogon vinicolor and Rhizopogon vesiculosus (Basidiomycota: Boletales) reveals a divergence of the mating type B locus.</title>
        <authorList>
            <person name="Mujic A.B."/>
            <person name="Kuo A."/>
            <person name="Tritt A."/>
            <person name="Lipzen A."/>
            <person name="Chen C."/>
            <person name="Johnson J."/>
            <person name="Sharma A."/>
            <person name="Barry K."/>
            <person name="Grigoriev I.V."/>
            <person name="Spatafora J.W."/>
        </authorList>
    </citation>
    <scope>NUCLEOTIDE SEQUENCE [LARGE SCALE GENOMIC DNA]</scope>
    <source>
        <strain evidence="1 2">AM-OR11-056</strain>
    </source>
</reference>
<accession>A0A1J8PXY7</accession>
<keyword evidence="2" id="KW-1185">Reference proteome</keyword>
<proteinExistence type="predicted"/>
<dbReference type="Proteomes" id="UP000183567">
    <property type="component" value="Unassembled WGS sequence"/>
</dbReference>
<comment type="caution">
    <text evidence="1">The sequence shown here is derived from an EMBL/GenBank/DDBJ whole genome shotgun (WGS) entry which is preliminary data.</text>
</comment>
<organism evidence="1 2">
    <name type="scientific">Rhizopogon vesiculosus</name>
    <dbReference type="NCBI Taxonomy" id="180088"/>
    <lineage>
        <taxon>Eukaryota</taxon>
        <taxon>Fungi</taxon>
        <taxon>Dikarya</taxon>
        <taxon>Basidiomycota</taxon>
        <taxon>Agaricomycotina</taxon>
        <taxon>Agaricomycetes</taxon>
        <taxon>Agaricomycetidae</taxon>
        <taxon>Boletales</taxon>
        <taxon>Suillineae</taxon>
        <taxon>Rhizopogonaceae</taxon>
        <taxon>Rhizopogon</taxon>
    </lineage>
</organism>
<name>A0A1J8PXY7_9AGAM</name>
<evidence type="ECO:0000313" key="2">
    <source>
        <dbReference type="Proteomes" id="UP000183567"/>
    </source>
</evidence>